<comment type="caution">
    <text evidence="2">The sequence shown here is derived from an EMBL/GenBank/DDBJ whole genome shotgun (WGS) entry which is preliminary data.</text>
</comment>
<proteinExistence type="predicted"/>
<organism evidence="2 3">
    <name type="scientific">Cervus elaphus hippelaphus</name>
    <name type="common">European red deer</name>
    <dbReference type="NCBI Taxonomy" id="46360"/>
    <lineage>
        <taxon>Eukaryota</taxon>
        <taxon>Metazoa</taxon>
        <taxon>Chordata</taxon>
        <taxon>Craniata</taxon>
        <taxon>Vertebrata</taxon>
        <taxon>Euteleostomi</taxon>
        <taxon>Mammalia</taxon>
        <taxon>Eutheria</taxon>
        <taxon>Laurasiatheria</taxon>
        <taxon>Artiodactyla</taxon>
        <taxon>Ruminantia</taxon>
        <taxon>Pecora</taxon>
        <taxon>Cervidae</taxon>
        <taxon>Cervinae</taxon>
        <taxon>Cervus</taxon>
    </lineage>
</organism>
<evidence type="ECO:0000259" key="1">
    <source>
        <dbReference type="Pfam" id="PF00085"/>
    </source>
</evidence>
<dbReference type="OrthoDB" id="5810603at2759"/>
<dbReference type="GO" id="GO:0015035">
    <property type="term" value="F:protein-disulfide reductase activity"/>
    <property type="evidence" value="ECO:0007669"/>
    <property type="project" value="TreeGrafter"/>
</dbReference>
<sequence length="236" mass="27622">MHNLPHFELLWQTQALLPELQKAPKHLYGQLKFDTLDCTVQEEHCNMYNIQAYLTAVVFNKSNIHEYGHHSAEQILEIIEDLINSSVISLTLTAFNELVKHKKCKTLTELINVGNIECQQYHSFCAQENVQRQAEINFSQKSNKVNQYHSYNMKKFYKGKTFLVLQREKVVDFYAPRCGSCQNFAPGLEFLARMIKKKKSESWKSRQAYAQTCQKADIRAYPTVKLYPYERAKRNT</sequence>
<dbReference type="GO" id="GO:0005788">
    <property type="term" value="C:endoplasmic reticulum lumen"/>
    <property type="evidence" value="ECO:0007669"/>
    <property type="project" value="TreeGrafter"/>
</dbReference>
<dbReference type="AlphaFoldDB" id="A0A212C6J0"/>
<accession>A0A212C6J0</accession>
<dbReference type="EMBL" id="MKHE01000027">
    <property type="protein sequence ID" value="OWK01575.1"/>
    <property type="molecule type" value="Genomic_DNA"/>
</dbReference>
<keyword evidence="3" id="KW-1185">Reference proteome</keyword>
<dbReference type="PANTHER" id="PTHR44340:SF1">
    <property type="entry name" value="DNAJ HOMOLOG SUBFAMILY C MEMBER 10"/>
    <property type="match status" value="1"/>
</dbReference>
<dbReference type="Pfam" id="PF00085">
    <property type="entry name" value="Thioredoxin"/>
    <property type="match status" value="1"/>
</dbReference>
<dbReference type="PANTHER" id="PTHR44340">
    <property type="entry name" value="DNAJ HOMOLOG SUBFAMILY C MEMBER 10"/>
    <property type="match status" value="1"/>
</dbReference>
<dbReference type="GO" id="GO:0036498">
    <property type="term" value="P:IRE1-mediated unfolded protein response"/>
    <property type="evidence" value="ECO:0007669"/>
    <property type="project" value="TreeGrafter"/>
</dbReference>
<dbReference type="InterPro" id="IPR052460">
    <property type="entry name" value="ER_disulfide_reductase"/>
</dbReference>
<gene>
    <name evidence="2" type="ORF">Celaphus_00017597</name>
</gene>
<dbReference type="SUPFAM" id="SSF52833">
    <property type="entry name" value="Thioredoxin-like"/>
    <property type="match status" value="2"/>
</dbReference>
<dbReference type="InterPro" id="IPR013766">
    <property type="entry name" value="Thioredoxin_domain"/>
</dbReference>
<dbReference type="Gene3D" id="3.40.30.10">
    <property type="entry name" value="Glutaredoxin"/>
    <property type="match status" value="2"/>
</dbReference>
<name>A0A212C6J0_CEREH</name>
<dbReference type="GO" id="GO:0051787">
    <property type="term" value="F:misfolded protein binding"/>
    <property type="evidence" value="ECO:0007669"/>
    <property type="project" value="TreeGrafter"/>
</dbReference>
<protein>
    <recommendedName>
        <fullName evidence="1">Thioredoxin domain-containing protein</fullName>
    </recommendedName>
</protein>
<evidence type="ECO:0000313" key="2">
    <source>
        <dbReference type="EMBL" id="OWK01575.1"/>
    </source>
</evidence>
<reference evidence="2 3" key="1">
    <citation type="journal article" date="2018" name="Mol. Genet. Genomics">
        <title>The red deer Cervus elaphus genome CerEla1.0: sequencing, annotating, genes, and chromosomes.</title>
        <authorList>
            <person name="Bana N.A."/>
            <person name="Nyiri A."/>
            <person name="Nagy J."/>
            <person name="Frank K."/>
            <person name="Nagy T."/>
            <person name="Steger V."/>
            <person name="Schiller M."/>
            <person name="Lakatos P."/>
            <person name="Sugar L."/>
            <person name="Horn P."/>
            <person name="Barta E."/>
            <person name="Orosz L."/>
        </authorList>
    </citation>
    <scope>NUCLEOTIDE SEQUENCE [LARGE SCALE GENOMIC DNA]</scope>
    <source>
        <strain evidence="2">Hungarian</strain>
    </source>
</reference>
<dbReference type="InterPro" id="IPR036249">
    <property type="entry name" value="Thioredoxin-like_sf"/>
</dbReference>
<evidence type="ECO:0000313" key="3">
    <source>
        <dbReference type="Proteomes" id="UP000242450"/>
    </source>
</evidence>
<dbReference type="Proteomes" id="UP000242450">
    <property type="component" value="Chromosome 27"/>
</dbReference>
<feature type="domain" description="Thioredoxin" evidence="1">
    <location>
        <begin position="167"/>
        <end position="231"/>
    </location>
</feature>
<dbReference type="GO" id="GO:0016671">
    <property type="term" value="F:oxidoreductase activity, acting on a sulfur group of donors, disulfide as acceptor"/>
    <property type="evidence" value="ECO:0007669"/>
    <property type="project" value="TreeGrafter"/>
</dbReference>
<feature type="non-terminal residue" evidence="2">
    <location>
        <position position="236"/>
    </location>
</feature>